<keyword evidence="2" id="KW-1185">Reference proteome</keyword>
<name>A0ACC7LV23_9PSED</name>
<organism evidence="1 2">
    <name type="scientific">Pseudomonas caricapapayae</name>
    <dbReference type="NCBI Taxonomy" id="46678"/>
    <lineage>
        <taxon>Bacteria</taxon>
        <taxon>Pseudomonadati</taxon>
        <taxon>Pseudomonadota</taxon>
        <taxon>Gammaproteobacteria</taxon>
        <taxon>Pseudomonadales</taxon>
        <taxon>Pseudomonadaceae</taxon>
        <taxon>Pseudomonas</taxon>
    </lineage>
</organism>
<dbReference type="Proteomes" id="UP001615411">
    <property type="component" value="Unassembled WGS sequence"/>
</dbReference>
<comment type="caution">
    <text evidence="1">The sequence shown here is derived from an EMBL/GenBank/DDBJ whole genome shotgun (WGS) entry which is preliminary data.</text>
</comment>
<protein>
    <submittedName>
        <fullName evidence="1">Lipopolysaccharide biosynthesis protein</fullName>
    </submittedName>
</protein>
<proteinExistence type="predicted"/>
<sequence length="420" mass="46970">MLPLLNISLRASTLLGKFLLIFFLARFLAPGDLGLYGLLTATVGYALYAVGLDFYTYTTRELLKHKRAVWGGYLKAHAVLCLVLYAILAPVALLLFYAGWMPWVLLPWFFGLLVLEHVNQEVGRILIAIGRPMIASISLFFRSGLWAVLITVLMFVNPQWRTLEHVFQAWALGATVGLSIGIWCLCRLDIGQWRNAIDWAWVRRGVTVALPFVFATLALRGLFTLDRYWFQALVDLETLGAYVLFGGISGALLSFLDAGVFAFIYPALIKSYQVQDQRAFVTGMRKLLVQTVVLSFGFVLCALIAINPLLSWLDKPLYLAQLHLFPWILAGAVLYSLGMIPHYALYAQSQDKPIIRSHFISLAIFILATAVLSPWLGGLAVPVGLCIAVLFILCWKSWAFYRLTPAPFRSFRPADSQAVI</sequence>
<dbReference type="EMBL" id="JBIUGF010000022">
    <property type="protein sequence ID" value="MFJ1338371.1"/>
    <property type="molecule type" value="Genomic_DNA"/>
</dbReference>
<evidence type="ECO:0000313" key="2">
    <source>
        <dbReference type="Proteomes" id="UP001615411"/>
    </source>
</evidence>
<evidence type="ECO:0000313" key="1">
    <source>
        <dbReference type="EMBL" id="MFJ1338371.1"/>
    </source>
</evidence>
<accession>A0ACC7LV23</accession>
<reference evidence="1" key="1">
    <citation type="submission" date="2024-10" db="EMBL/GenBank/DDBJ databases">
        <title>Aeromonas and Pseudomonas from the Cagarras Archipelago, Rio de Janeiro, Brazil.</title>
        <authorList>
            <person name="Canellas A.L.B."/>
            <person name="Laport M.S."/>
        </authorList>
    </citation>
    <scope>NUCLEOTIDE SEQUENCE</scope>
    <source>
        <strain evidence="1">ACP-7</strain>
    </source>
</reference>
<gene>
    <name evidence="1" type="ORF">ACIKP7_09570</name>
</gene>